<gene>
    <name evidence="1" type="ORF">ADL15_07070</name>
</gene>
<keyword evidence="2" id="KW-1185">Reference proteome</keyword>
<organism evidence="1 2">
    <name type="scientific">Actinoplanes awajinensis subsp. mycoplanecinus</name>
    <dbReference type="NCBI Taxonomy" id="135947"/>
    <lineage>
        <taxon>Bacteria</taxon>
        <taxon>Bacillati</taxon>
        <taxon>Actinomycetota</taxon>
        <taxon>Actinomycetes</taxon>
        <taxon>Micromonosporales</taxon>
        <taxon>Micromonosporaceae</taxon>
        <taxon>Actinoplanes</taxon>
    </lineage>
</organism>
<evidence type="ECO:0000313" key="1">
    <source>
        <dbReference type="EMBL" id="KUL40535.1"/>
    </source>
</evidence>
<dbReference type="EMBL" id="LLZH01000026">
    <property type="protein sequence ID" value="KUL40535.1"/>
    <property type="molecule type" value="Genomic_DNA"/>
</dbReference>
<evidence type="ECO:0000313" key="2">
    <source>
        <dbReference type="Proteomes" id="UP000053244"/>
    </source>
</evidence>
<proteinExistence type="predicted"/>
<sequence>MFTDTLPVMNDGNWWSPQQLYTWALNQPKLRLTGRVPLDHWPAAKRAATYAGTVDLDKATATCWQTPTGTVALIWPTSDDRRGSLKKWAHDLFPRGEGAAILVTGMFYLGPDIDGFLPGRPQDGRYSPVWADVARVLGASVPYWAPALRDPDLIRTWKPGALPVTALARGSIDSAPLLQLAATYPRDDMHSIVLTNLAQQINQMAHNQAEFALDILGENRGLDPEHLIVAARPLDVPAATSDDIDAVVRKAAWHDIQARSDALASSATMLYQFVDGGTDLANSSAVQVDPSTSAHAQEWARRLRPCQRTAAHNVLHDDSTTESLTDPETDAPVIREHDQTLVAAVPQALPARAPLAELILDDPIWIRTADGTIWPAPRDSYYGLSWGYHGSGPGSLALLIDRLLDDINTRAADDINGASDGLERLTATPLPEGTVLSREDLEAAREGRWIPVFTTDDEDER</sequence>
<accession>A0A0X3V6W2</accession>
<protein>
    <submittedName>
        <fullName evidence="1">Uncharacterized protein</fullName>
    </submittedName>
</protein>
<reference evidence="1 2" key="1">
    <citation type="submission" date="2015-10" db="EMBL/GenBank/DDBJ databases">
        <authorList>
            <person name="Gilbert D.G."/>
        </authorList>
    </citation>
    <scope>NUCLEOTIDE SEQUENCE [LARGE SCALE GENOMIC DNA]</scope>
    <source>
        <strain evidence="1 2">NRRL B-16712</strain>
    </source>
</reference>
<comment type="caution">
    <text evidence="1">The sequence shown here is derived from an EMBL/GenBank/DDBJ whole genome shotgun (WGS) entry which is preliminary data.</text>
</comment>
<dbReference type="AlphaFoldDB" id="A0A0X3V6W2"/>
<name>A0A0X3V6W2_9ACTN</name>
<dbReference type="Proteomes" id="UP000053244">
    <property type="component" value="Unassembled WGS sequence"/>
</dbReference>